<evidence type="ECO:0000313" key="5">
    <source>
        <dbReference type="EMBL" id="PHH65907.1"/>
    </source>
</evidence>
<evidence type="ECO:0000256" key="1">
    <source>
        <dbReference type="ARBA" id="ARBA00023125"/>
    </source>
</evidence>
<name>A0A2C5YB28_9HYPO</name>
<comment type="caution">
    <text evidence="5">The sequence shown here is derived from an EMBL/GenBank/DDBJ whole genome shotgun (WGS) entry which is preliminary data.</text>
</comment>
<dbReference type="InterPro" id="IPR052605">
    <property type="entry name" value="Fungal_trans_regulator"/>
</dbReference>
<feature type="region of interest" description="Disordered" evidence="3">
    <location>
        <begin position="400"/>
        <end position="427"/>
    </location>
</feature>
<evidence type="ECO:0000256" key="2">
    <source>
        <dbReference type="PROSITE-ProRule" id="PRU00850"/>
    </source>
</evidence>
<dbReference type="EMBL" id="NJET01000013">
    <property type="protein sequence ID" value="PHH65907.1"/>
    <property type="molecule type" value="Genomic_DNA"/>
</dbReference>
<dbReference type="GO" id="GO:0000228">
    <property type="term" value="C:nuclear chromosome"/>
    <property type="evidence" value="ECO:0007669"/>
    <property type="project" value="TreeGrafter"/>
</dbReference>
<dbReference type="GO" id="GO:0051321">
    <property type="term" value="P:meiotic cell cycle"/>
    <property type="evidence" value="ECO:0007669"/>
    <property type="project" value="TreeGrafter"/>
</dbReference>
<dbReference type="PANTHER" id="PTHR35144:SF2">
    <property type="entry name" value="MEIOSIS-SPECIFIC TRANSCRIPTION FACTOR NDT80"/>
    <property type="match status" value="1"/>
</dbReference>
<keyword evidence="1 2" id="KW-0238">DNA-binding</keyword>
<feature type="region of interest" description="Disordered" evidence="3">
    <location>
        <begin position="95"/>
        <end position="187"/>
    </location>
</feature>
<evidence type="ECO:0000259" key="4">
    <source>
        <dbReference type="PROSITE" id="PS51517"/>
    </source>
</evidence>
<dbReference type="InterPro" id="IPR008967">
    <property type="entry name" value="p53-like_TF_DNA-bd_sf"/>
</dbReference>
<feature type="compositionally biased region" description="Gly residues" evidence="3">
    <location>
        <begin position="416"/>
        <end position="427"/>
    </location>
</feature>
<keyword evidence="6" id="KW-1185">Reference proteome</keyword>
<protein>
    <recommendedName>
        <fullName evidence="4">NDT80 domain-containing protein</fullName>
    </recommendedName>
</protein>
<dbReference type="GO" id="GO:0003677">
    <property type="term" value="F:DNA binding"/>
    <property type="evidence" value="ECO:0007669"/>
    <property type="project" value="UniProtKB-KW"/>
</dbReference>
<dbReference type="PANTHER" id="PTHR35144">
    <property type="entry name" value="MEIOSIS-SPECIFIC TRANSCRIPTION FACTOR NDT80"/>
    <property type="match status" value="1"/>
</dbReference>
<dbReference type="Proteomes" id="UP000226192">
    <property type="component" value="Unassembled WGS sequence"/>
</dbReference>
<organism evidence="5 6">
    <name type="scientific">Ophiocordyceps australis</name>
    <dbReference type="NCBI Taxonomy" id="1399860"/>
    <lineage>
        <taxon>Eukaryota</taxon>
        <taxon>Fungi</taxon>
        <taxon>Dikarya</taxon>
        <taxon>Ascomycota</taxon>
        <taxon>Pezizomycotina</taxon>
        <taxon>Sordariomycetes</taxon>
        <taxon>Hypocreomycetidae</taxon>
        <taxon>Hypocreales</taxon>
        <taxon>Ophiocordycipitaceae</taxon>
        <taxon>Ophiocordyceps</taxon>
    </lineage>
</organism>
<dbReference type="Gene3D" id="2.60.40.1390">
    <property type="entry name" value="NDT80 DNA-binding domain"/>
    <property type="match status" value="1"/>
</dbReference>
<feature type="compositionally biased region" description="Polar residues" evidence="3">
    <location>
        <begin position="151"/>
        <end position="162"/>
    </location>
</feature>
<evidence type="ECO:0000313" key="6">
    <source>
        <dbReference type="Proteomes" id="UP000226192"/>
    </source>
</evidence>
<reference evidence="5 6" key="1">
    <citation type="submission" date="2017-06" db="EMBL/GenBank/DDBJ databases">
        <title>Ant-infecting Ophiocordyceps genomes reveal a high diversity of potential behavioral manipulation genes and a possible major role for enterotoxins.</title>
        <authorList>
            <person name="De Bekker C."/>
            <person name="Evans H.C."/>
            <person name="Brachmann A."/>
            <person name="Hughes D.P."/>
        </authorList>
    </citation>
    <scope>NUCLEOTIDE SEQUENCE [LARGE SCALE GENOMIC DNA]</scope>
    <source>
        <strain evidence="5 6">Map64</strain>
    </source>
</reference>
<dbReference type="AlphaFoldDB" id="A0A2C5YB28"/>
<evidence type="ECO:0000256" key="3">
    <source>
        <dbReference type="SAM" id="MobiDB-lite"/>
    </source>
</evidence>
<gene>
    <name evidence="5" type="ORF">CDD81_1276</name>
</gene>
<feature type="region of interest" description="Disordered" evidence="3">
    <location>
        <begin position="564"/>
        <end position="608"/>
    </location>
</feature>
<dbReference type="GO" id="GO:0045944">
    <property type="term" value="P:positive regulation of transcription by RNA polymerase II"/>
    <property type="evidence" value="ECO:0007669"/>
    <property type="project" value="TreeGrafter"/>
</dbReference>
<feature type="compositionally biased region" description="Basic residues" evidence="3">
    <location>
        <begin position="567"/>
        <end position="585"/>
    </location>
</feature>
<feature type="DNA-binding region" description="NDT80" evidence="2">
    <location>
        <begin position="155"/>
        <end position="410"/>
    </location>
</feature>
<dbReference type="Pfam" id="PF05224">
    <property type="entry name" value="NDT80_PhoG"/>
    <property type="match status" value="1"/>
</dbReference>
<dbReference type="InterPro" id="IPR024061">
    <property type="entry name" value="NDT80_DNA-bd_dom"/>
</dbReference>
<dbReference type="PROSITE" id="PS51517">
    <property type="entry name" value="NDT80"/>
    <property type="match status" value="1"/>
</dbReference>
<accession>A0A2C5YB28</accession>
<sequence length="633" mass="69487">MRCVDGACLDYNSSPTQCEDLSLLEIQAQSGDLSRFTQEPHAPSSSLTIVEAPQPSPLLTIFPNGLHAPYTHDTSGFYQPQGPIQYAAADVRSRLASNSSPSTGMAHAPSHGHRNTQHHLQIGAREQYATTTPSFRRASEHLSRSPPFATRRQQLTASQSSLVPPAAGRMEAGQYGGRQSQQGGAPPLQEVQTLGSLQYVDQSMTPIKVDITGKMEKGPFLSRDQEWTCYRRNYLACVCSYSLHPLHYPNVPIQFVPASSGSTVQVYGFAMCISAVVAENEQQNIELVQHTPKRDKGPINKPSKVPLAPKTGQACHHYADAASRPYADAQQPAPSNGQLPSEHMFERIQFKHATLNNGKRRAAQQYYHLVVELWADVGTQLPDQFVKVAYRKSAKMIVRGRSPGHYQNERRESHGDGPGGSAGSMGGYGHIGSMADFGSSQMLPTGPYASTPYSSSSATNDSRGAANVYRQPHDLTPADDAAALVTPDDASKMGLDASSKTYQHHYYYDAQHDRPDVYHHRPDGILPSIAADAKVKSEYEFGGMLPRPYGITNTAVSTPRMLDTHHQHQPLHHQHHHPLLHHHSVHHPDHHQPRHQAHQRQQPDQFADGKTTSAAYYPSIVSPTGTGIHMTMA</sequence>
<dbReference type="GO" id="GO:0003700">
    <property type="term" value="F:DNA-binding transcription factor activity"/>
    <property type="evidence" value="ECO:0007669"/>
    <property type="project" value="UniProtKB-UniRule"/>
</dbReference>
<dbReference type="InterPro" id="IPR037141">
    <property type="entry name" value="NDT80_DNA-bd_dom_sf"/>
</dbReference>
<proteinExistence type="predicted"/>
<feature type="domain" description="NDT80" evidence="4">
    <location>
        <begin position="155"/>
        <end position="410"/>
    </location>
</feature>
<dbReference type="SUPFAM" id="SSF49417">
    <property type="entry name" value="p53-like transcription factors"/>
    <property type="match status" value="1"/>
</dbReference>
<dbReference type="OrthoDB" id="2288358at2759"/>